<proteinExistence type="predicted"/>
<evidence type="ECO:0000259" key="1">
    <source>
        <dbReference type="PROSITE" id="PS51819"/>
    </source>
</evidence>
<dbReference type="PANTHER" id="PTHR36503:SF1">
    <property type="entry name" value="BLR2520 PROTEIN"/>
    <property type="match status" value="1"/>
</dbReference>
<dbReference type="InterPro" id="IPR004360">
    <property type="entry name" value="Glyas_Fos-R_dOase_dom"/>
</dbReference>
<dbReference type="Gene3D" id="3.30.720.110">
    <property type="match status" value="1"/>
</dbReference>
<dbReference type="PROSITE" id="PS51819">
    <property type="entry name" value="VOC"/>
    <property type="match status" value="1"/>
</dbReference>
<evidence type="ECO:0000313" key="2">
    <source>
        <dbReference type="EMBL" id="EHK84259.1"/>
    </source>
</evidence>
<name>H0JQ40_9NOCA</name>
<organism evidence="2 3">
    <name type="scientific">Rhodococcus pyridinivorans AK37</name>
    <dbReference type="NCBI Taxonomy" id="1114960"/>
    <lineage>
        <taxon>Bacteria</taxon>
        <taxon>Bacillati</taxon>
        <taxon>Actinomycetota</taxon>
        <taxon>Actinomycetes</taxon>
        <taxon>Mycobacteriales</taxon>
        <taxon>Nocardiaceae</taxon>
        <taxon>Rhodococcus</taxon>
    </lineage>
</organism>
<dbReference type="PATRIC" id="fig|1114960.4.peg.1630"/>
<accession>H0JQ40</accession>
<dbReference type="AlphaFoldDB" id="H0JQ40"/>
<dbReference type="EMBL" id="AHBW01000036">
    <property type="protein sequence ID" value="EHK84259.1"/>
    <property type="molecule type" value="Genomic_DNA"/>
</dbReference>
<dbReference type="Gene3D" id="3.30.720.120">
    <property type="match status" value="1"/>
</dbReference>
<dbReference type="InterPro" id="IPR037523">
    <property type="entry name" value="VOC_core"/>
</dbReference>
<evidence type="ECO:0000313" key="3">
    <source>
        <dbReference type="Proteomes" id="UP000005064"/>
    </source>
</evidence>
<dbReference type="SUPFAM" id="SSF54593">
    <property type="entry name" value="Glyoxalase/Bleomycin resistance protein/Dihydroxybiphenyl dioxygenase"/>
    <property type="match status" value="1"/>
</dbReference>
<dbReference type="Proteomes" id="UP000005064">
    <property type="component" value="Unassembled WGS sequence"/>
</dbReference>
<reference evidence="2 3" key="1">
    <citation type="submission" date="2011-12" db="EMBL/GenBank/DDBJ databases">
        <authorList>
            <person name="Kriszt B."/>
            <person name="Tancsics A."/>
            <person name="Cserhati M."/>
            <person name="Toth A."/>
            <person name="Nagy I."/>
            <person name="Horvath B."/>
            <person name="Tamura T."/>
            <person name="Kukolya J."/>
            <person name="Szoboszlay S."/>
        </authorList>
    </citation>
    <scope>NUCLEOTIDE SEQUENCE [LARGE SCALE GENOMIC DNA]</scope>
    <source>
        <strain evidence="2 3">AK37</strain>
    </source>
</reference>
<dbReference type="Pfam" id="PF00903">
    <property type="entry name" value="Glyoxalase"/>
    <property type="match status" value="1"/>
</dbReference>
<protein>
    <recommendedName>
        <fullName evidence="1">VOC domain-containing protein</fullName>
    </recommendedName>
</protein>
<comment type="caution">
    <text evidence="2">The sequence shown here is derived from an EMBL/GenBank/DDBJ whole genome shotgun (WGS) entry which is preliminary data.</text>
</comment>
<feature type="domain" description="VOC" evidence="1">
    <location>
        <begin position="37"/>
        <end position="154"/>
    </location>
</feature>
<dbReference type="PANTHER" id="PTHR36503">
    <property type="entry name" value="BLR2520 PROTEIN"/>
    <property type="match status" value="1"/>
</dbReference>
<sequence length="155" mass="16951">MRDLLSKTRQELSGFGVTVVLEAFTAYRKEGPMTVSSPNLFLIYVTDVERATRFYSDLFAMTPQMTTPRYVSFEVAPGVLFALWSGRAETVDATAPRFSEVGVMVPGSTAAVDAIHDEWAGKGVTVVEAPHDEVFGRTFVVSDPDGNLIRVSPLD</sequence>
<dbReference type="InterPro" id="IPR029068">
    <property type="entry name" value="Glyas_Bleomycin-R_OHBP_Dase"/>
</dbReference>
<gene>
    <name evidence="2" type="ORF">AK37_08077</name>
</gene>